<proteinExistence type="predicted"/>
<feature type="transmembrane region" description="Helical" evidence="1">
    <location>
        <begin position="114"/>
        <end position="132"/>
    </location>
</feature>
<protein>
    <recommendedName>
        <fullName evidence="4">Phage abortive infection protein</fullName>
    </recommendedName>
</protein>
<reference evidence="2 3" key="1">
    <citation type="submission" date="2019-10" db="EMBL/GenBank/DDBJ databases">
        <title>XDR Pseudomonas monteilii producing IMP-16 from LCR.</title>
        <authorList>
            <person name="Ballaben A."/>
            <person name="Doi Y."/>
        </authorList>
    </citation>
    <scope>NUCLEOTIDE SEQUENCE [LARGE SCALE GENOMIC DNA]</scope>
    <source>
        <strain evidence="2 3">597/14</strain>
    </source>
</reference>
<name>A0A7X3JSG5_9PSED</name>
<dbReference type="AlphaFoldDB" id="A0A7X3JSG5"/>
<feature type="transmembrane region" description="Helical" evidence="1">
    <location>
        <begin position="73"/>
        <end position="94"/>
    </location>
</feature>
<comment type="caution">
    <text evidence="2">The sequence shown here is derived from an EMBL/GenBank/DDBJ whole genome shotgun (WGS) entry which is preliminary data.</text>
</comment>
<evidence type="ECO:0008006" key="4">
    <source>
        <dbReference type="Google" id="ProtNLM"/>
    </source>
</evidence>
<sequence length="309" mass="35269">MKVYDNSIGSADVGFNGLPRMSISDQITGAVIFVVAILWGCWLFGVVRRVYLNKNETKEHPKKLNKRYVKIEFYNEWLVVSISASICAAVVIAFLQMKSWRLTDFGNVGQIGDFIGGLTNPLLSFAALVVLLKSITMQAKIIKVQSDDQALSSFRDEFYTLLNIVETKSQKMSASPMYLTGLDSSLKAARTILSNIRCSPSVHEAISREIVLKLIEFGLFEKYALSVRMAMRHVITSKPADMDMYGIIIRDSMSDSERVIFLTWVYYYWRDAKYWFKEFHDADGKITSCEFTRGLKSEDFISDEVFKFF</sequence>
<keyword evidence="1" id="KW-0472">Membrane</keyword>
<evidence type="ECO:0000313" key="2">
    <source>
        <dbReference type="EMBL" id="MVF50573.1"/>
    </source>
</evidence>
<accession>A0A7X3JSG5</accession>
<organism evidence="2 3">
    <name type="scientific">Pseudomonas monteilii</name>
    <dbReference type="NCBI Taxonomy" id="76759"/>
    <lineage>
        <taxon>Bacteria</taxon>
        <taxon>Pseudomonadati</taxon>
        <taxon>Pseudomonadota</taxon>
        <taxon>Gammaproteobacteria</taxon>
        <taxon>Pseudomonadales</taxon>
        <taxon>Pseudomonadaceae</taxon>
        <taxon>Pseudomonas</taxon>
    </lineage>
</organism>
<dbReference type="RefSeq" id="WP_156867509.1">
    <property type="nucleotide sequence ID" value="NZ_WEIK01000012.1"/>
</dbReference>
<keyword evidence="1" id="KW-1133">Transmembrane helix</keyword>
<feature type="transmembrane region" description="Helical" evidence="1">
    <location>
        <begin position="27"/>
        <end position="52"/>
    </location>
</feature>
<gene>
    <name evidence="2" type="ORF">F9Z43_14860</name>
</gene>
<evidence type="ECO:0000256" key="1">
    <source>
        <dbReference type="SAM" id="Phobius"/>
    </source>
</evidence>
<keyword evidence="1" id="KW-0812">Transmembrane</keyword>
<dbReference type="Proteomes" id="UP000440965">
    <property type="component" value="Unassembled WGS sequence"/>
</dbReference>
<evidence type="ECO:0000313" key="3">
    <source>
        <dbReference type="Proteomes" id="UP000440965"/>
    </source>
</evidence>
<dbReference type="EMBL" id="WEIK01000012">
    <property type="protein sequence ID" value="MVF50573.1"/>
    <property type="molecule type" value="Genomic_DNA"/>
</dbReference>